<dbReference type="EMBL" id="CP101527">
    <property type="protein sequence ID" value="UZW74524.1"/>
    <property type="molecule type" value="Genomic_DNA"/>
</dbReference>
<reference evidence="2" key="1">
    <citation type="submission" date="2022-07" db="EMBL/GenBank/DDBJ databases">
        <title>Alkalimarinus sp. nov., isolated from gut of a Alitta virens.</title>
        <authorList>
            <person name="Yang A.I."/>
            <person name="Shin N.-R."/>
        </authorList>
    </citation>
    <scope>NUCLEOTIDE SEQUENCE</scope>
    <source>
        <strain evidence="2">FA028</strain>
    </source>
</reference>
<evidence type="ECO:0000256" key="1">
    <source>
        <dbReference type="SAM" id="Phobius"/>
    </source>
</evidence>
<proteinExistence type="predicted"/>
<feature type="transmembrane region" description="Helical" evidence="1">
    <location>
        <begin position="23"/>
        <end position="43"/>
    </location>
</feature>
<dbReference type="RefSeq" id="WP_251813103.1">
    <property type="nucleotide sequence ID" value="NZ_CP101527.1"/>
</dbReference>
<dbReference type="Proteomes" id="UP001164472">
    <property type="component" value="Chromosome"/>
</dbReference>
<keyword evidence="1" id="KW-0472">Membrane</keyword>
<sequence>MKTNKTEEFNAFTTDWKNRIEKLFNTVIILSGGVMSITIGAYINNAPPKLSHAGITIIQLSWYLLSSSLIASLLVHFSLVISGAIVLKSWESRFNSSQKETTLIDSPVWVHWTSWVLGVWAVLSCIFGLGFIAYGASQLLGHT</sequence>
<evidence type="ECO:0000313" key="2">
    <source>
        <dbReference type="EMBL" id="UZW74524.1"/>
    </source>
</evidence>
<dbReference type="AlphaFoldDB" id="A0A9E8KP95"/>
<organism evidence="2 3">
    <name type="scientific">Alkalimarinus sediminis</name>
    <dbReference type="NCBI Taxonomy" id="1632866"/>
    <lineage>
        <taxon>Bacteria</taxon>
        <taxon>Pseudomonadati</taxon>
        <taxon>Pseudomonadota</taxon>
        <taxon>Gammaproteobacteria</taxon>
        <taxon>Alteromonadales</taxon>
        <taxon>Alteromonadaceae</taxon>
        <taxon>Alkalimarinus</taxon>
    </lineage>
</organism>
<evidence type="ECO:0000313" key="3">
    <source>
        <dbReference type="Proteomes" id="UP001164472"/>
    </source>
</evidence>
<keyword evidence="1" id="KW-1133">Transmembrane helix</keyword>
<dbReference type="KEGG" id="asem:NNL22_16095"/>
<gene>
    <name evidence="2" type="ORF">NNL22_16095</name>
</gene>
<keyword evidence="1" id="KW-0812">Transmembrane</keyword>
<feature type="transmembrane region" description="Helical" evidence="1">
    <location>
        <begin position="108"/>
        <end position="134"/>
    </location>
</feature>
<keyword evidence="3" id="KW-1185">Reference proteome</keyword>
<name>A0A9E8KP95_9ALTE</name>
<protein>
    <submittedName>
        <fullName evidence="2">Uncharacterized protein</fullName>
    </submittedName>
</protein>
<accession>A0A9E8KP95</accession>
<feature type="transmembrane region" description="Helical" evidence="1">
    <location>
        <begin position="63"/>
        <end position="87"/>
    </location>
</feature>